<feature type="compositionally biased region" description="Basic residues" evidence="8">
    <location>
        <begin position="417"/>
        <end position="426"/>
    </location>
</feature>
<feature type="compositionally biased region" description="Basic residues" evidence="8">
    <location>
        <begin position="351"/>
        <end position="360"/>
    </location>
</feature>
<dbReference type="GO" id="GO:0009252">
    <property type="term" value="P:peptidoglycan biosynthetic process"/>
    <property type="evidence" value="ECO:0007669"/>
    <property type="project" value="UniProtKB-UniRule"/>
</dbReference>
<comment type="function">
    <text evidence="7">Functions as a peptidoglycan terminase that cleaves nascent peptidoglycan strands endolytically to terminate their elongation.</text>
</comment>
<feature type="compositionally biased region" description="Basic and acidic residues" evidence="8">
    <location>
        <begin position="282"/>
        <end position="297"/>
    </location>
</feature>
<feature type="region of interest" description="Disordered" evidence="8">
    <location>
        <begin position="1"/>
        <end position="553"/>
    </location>
</feature>
<feature type="compositionally biased region" description="Pro residues" evidence="8">
    <location>
        <begin position="106"/>
        <end position="121"/>
    </location>
</feature>
<feature type="compositionally biased region" description="Basic and acidic residues" evidence="8">
    <location>
        <begin position="474"/>
        <end position="484"/>
    </location>
</feature>
<feature type="compositionally biased region" description="Acidic residues" evidence="8">
    <location>
        <begin position="499"/>
        <end position="516"/>
    </location>
</feature>
<proteinExistence type="inferred from homology"/>
<evidence type="ECO:0000313" key="9">
    <source>
        <dbReference type="EMBL" id="NYH50834.1"/>
    </source>
</evidence>
<feature type="compositionally biased region" description="Basic and acidic residues" evidence="8">
    <location>
        <begin position="1"/>
        <end position="23"/>
    </location>
</feature>
<dbReference type="Proteomes" id="UP000584931">
    <property type="component" value="Unassembled WGS sequence"/>
</dbReference>
<dbReference type="EMBL" id="JACCHL010000001">
    <property type="protein sequence ID" value="NYH50834.1"/>
    <property type="molecule type" value="Genomic_DNA"/>
</dbReference>
<comment type="subcellular location">
    <subcellularLocation>
        <location evidence="7">Cell membrane</location>
        <topology evidence="7">Single-pass membrane protein</topology>
    </subcellularLocation>
</comment>
<dbReference type="HAMAP" id="MF_02065">
    <property type="entry name" value="MltG"/>
    <property type="match status" value="1"/>
</dbReference>
<evidence type="ECO:0000256" key="5">
    <source>
        <dbReference type="ARBA" id="ARBA00023239"/>
    </source>
</evidence>
<evidence type="ECO:0000256" key="7">
    <source>
        <dbReference type="HAMAP-Rule" id="MF_02065"/>
    </source>
</evidence>
<dbReference type="GO" id="GO:0008932">
    <property type="term" value="F:lytic endotransglycosylase activity"/>
    <property type="evidence" value="ECO:0007669"/>
    <property type="project" value="UniProtKB-UniRule"/>
</dbReference>
<feature type="transmembrane region" description="Helical" evidence="7">
    <location>
        <begin position="559"/>
        <end position="584"/>
    </location>
</feature>
<dbReference type="GO" id="GO:0071555">
    <property type="term" value="P:cell wall organization"/>
    <property type="evidence" value="ECO:0007669"/>
    <property type="project" value="UniProtKB-KW"/>
</dbReference>
<name>A0A7Y9X863_9ACTN</name>
<dbReference type="GO" id="GO:0005886">
    <property type="term" value="C:plasma membrane"/>
    <property type="evidence" value="ECO:0007669"/>
    <property type="project" value="UniProtKB-SubCell"/>
</dbReference>
<organism evidence="9 10">
    <name type="scientific">Nocardiopsis sinuspersici</name>
    <dbReference type="NCBI Taxonomy" id="501010"/>
    <lineage>
        <taxon>Bacteria</taxon>
        <taxon>Bacillati</taxon>
        <taxon>Actinomycetota</taxon>
        <taxon>Actinomycetes</taxon>
        <taxon>Streptosporangiales</taxon>
        <taxon>Nocardiopsidaceae</taxon>
        <taxon>Nocardiopsis</taxon>
    </lineage>
</organism>
<protein>
    <recommendedName>
        <fullName evidence="7">Endolytic murein transglycosylase</fullName>
        <ecNumber evidence="7">4.2.2.29</ecNumber>
    </recommendedName>
    <alternativeName>
        <fullName evidence="7">Peptidoglycan lytic transglycosylase</fullName>
    </alternativeName>
    <alternativeName>
        <fullName evidence="7">Peptidoglycan polymerization terminase</fullName>
    </alternativeName>
</protein>
<feature type="compositionally biased region" description="Low complexity" evidence="8">
    <location>
        <begin position="122"/>
        <end position="144"/>
    </location>
</feature>
<dbReference type="EC" id="4.2.2.29" evidence="7"/>
<dbReference type="Gene3D" id="3.30.1490.480">
    <property type="entry name" value="Endolytic murein transglycosylase"/>
    <property type="match status" value="1"/>
</dbReference>
<gene>
    <name evidence="7" type="primary">mltG</name>
    <name evidence="9" type="ORF">HNR06_000423</name>
</gene>
<comment type="caution">
    <text evidence="9">The sequence shown here is derived from an EMBL/GenBank/DDBJ whole genome shotgun (WGS) entry which is preliminary data.</text>
</comment>
<evidence type="ECO:0000256" key="6">
    <source>
        <dbReference type="ARBA" id="ARBA00023316"/>
    </source>
</evidence>
<dbReference type="Pfam" id="PF02618">
    <property type="entry name" value="YceG"/>
    <property type="match status" value="1"/>
</dbReference>
<comment type="catalytic activity">
    <reaction evidence="7">
        <text>a peptidoglycan chain = a peptidoglycan chain with N-acetyl-1,6-anhydromuramyl-[peptide] at the reducing end + a peptidoglycan chain with N-acetylglucosamine at the non-reducing end.</text>
        <dbReference type="EC" id="4.2.2.29"/>
    </reaction>
</comment>
<keyword evidence="4 7" id="KW-0472">Membrane</keyword>
<dbReference type="NCBIfam" id="TIGR00247">
    <property type="entry name" value="endolytic transglycosylase MltG"/>
    <property type="match status" value="1"/>
</dbReference>
<feature type="compositionally biased region" description="Pro residues" evidence="8">
    <location>
        <begin position="216"/>
        <end position="225"/>
    </location>
</feature>
<feature type="compositionally biased region" description="Low complexity" evidence="8">
    <location>
        <begin position="79"/>
        <end position="105"/>
    </location>
</feature>
<dbReference type="PANTHER" id="PTHR30518">
    <property type="entry name" value="ENDOLYTIC MUREIN TRANSGLYCOSYLASE"/>
    <property type="match status" value="1"/>
</dbReference>
<comment type="similarity">
    <text evidence="7">Belongs to the transglycosylase MltG family.</text>
</comment>
<evidence type="ECO:0000313" key="10">
    <source>
        <dbReference type="Proteomes" id="UP000584931"/>
    </source>
</evidence>
<keyword evidence="1 7" id="KW-1003">Cell membrane</keyword>
<evidence type="ECO:0000256" key="2">
    <source>
        <dbReference type="ARBA" id="ARBA00022692"/>
    </source>
</evidence>
<keyword evidence="3 7" id="KW-1133">Transmembrane helix</keyword>
<feature type="compositionally biased region" description="Acidic residues" evidence="8">
    <location>
        <begin position="432"/>
        <end position="449"/>
    </location>
</feature>
<evidence type="ECO:0000256" key="4">
    <source>
        <dbReference type="ARBA" id="ARBA00023136"/>
    </source>
</evidence>
<evidence type="ECO:0000256" key="8">
    <source>
        <dbReference type="SAM" id="MobiDB-lite"/>
    </source>
</evidence>
<keyword evidence="6 7" id="KW-0961">Cell wall biogenesis/degradation</keyword>
<reference evidence="9 10" key="1">
    <citation type="submission" date="2020-07" db="EMBL/GenBank/DDBJ databases">
        <title>Sequencing the genomes of 1000 actinobacteria strains.</title>
        <authorList>
            <person name="Klenk H.-P."/>
        </authorList>
    </citation>
    <scope>NUCLEOTIDE SEQUENCE [LARGE SCALE GENOMIC DNA]</scope>
    <source>
        <strain evidence="9 10">DSM 45278</strain>
    </source>
</reference>
<feature type="compositionally biased region" description="Low complexity" evidence="8">
    <location>
        <begin position="310"/>
        <end position="324"/>
    </location>
</feature>
<dbReference type="InterPro" id="IPR003770">
    <property type="entry name" value="MLTG-like"/>
</dbReference>
<feature type="site" description="Important for catalytic activity" evidence="7">
    <location>
        <position position="779"/>
    </location>
</feature>
<keyword evidence="2 7" id="KW-0812">Transmembrane</keyword>
<evidence type="ECO:0000256" key="1">
    <source>
        <dbReference type="ARBA" id="ARBA00022475"/>
    </source>
</evidence>
<dbReference type="RefSeq" id="WP_179809006.1">
    <property type="nucleotide sequence ID" value="NZ_JACCHL010000001.1"/>
</dbReference>
<evidence type="ECO:0000256" key="3">
    <source>
        <dbReference type="ARBA" id="ARBA00022989"/>
    </source>
</evidence>
<dbReference type="PANTHER" id="PTHR30518:SF2">
    <property type="entry name" value="ENDOLYTIC MUREIN TRANSGLYCOSYLASE"/>
    <property type="match status" value="1"/>
</dbReference>
<feature type="compositionally biased region" description="Basic residues" evidence="8">
    <location>
        <begin position="529"/>
        <end position="553"/>
    </location>
</feature>
<feature type="compositionally biased region" description="Basic and acidic residues" evidence="8">
    <location>
        <begin position="179"/>
        <end position="192"/>
    </location>
</feature>
<keyword evidence="5 7" id="KW-0456">Lyase</keyword>
<accession>A0A7Y9X863</accession>
<sequence length="900" mass="96487">MNDRDDYPEDPYRGRSGHERGYDYDPLSDPSPPQPPPRGRRARPGPADWNDAPGAGEFRRGAPDAGGFRPPAEGPAAPPRRVGAADALRGGRAARSGTSRSETPRPQGPEGPSPTPPPAPPRRASGDPTQDALAALANLGGSAAPSRPVEEAPQPPAGTEEPPRRGRRTRPEPTPGPEPEPRGRSRGEERAPTGRRGGGRRRRGAPDDVPTESAPPTQPPPPPADEQPQGRRARRKRSRREEEDTGGFLADAPEDSGFFDSGNFPGLNSSAATGAFAAVGDPPDRRPRRARADRAEEVPADGGAFRDTGAPSPEEAPETAAFAADVPEEEPEPRSRRARRGRAAEKEPRSRRGGGRRRRGAPVEEVPQEPEAPYEETPHEEAPETAAFAADASEEAPEPSGRRARRGRAAEKEPRSRRGGGRRRRGAPVEEVPQEPEAPYEETPPEEAPETAAFAADASEEAPEPSGRRARRGRAAENEEEPRARRGSRRRRGRREEPEVPEEAPEEDEYDYEEPALADIAAAYGGGRSSRRKAKELKRARANAGRGGRKRRRGGGRGMMILLALALILVIAGGGYGIMSVYVFPDDFEGQGSGEVVFVIEEGQAGATIASNLVDKGVVASESAFLNALEAVPEEERGDGLVPGTYSLAEGMSGEAAVTALLDPASRLGGRVTIREGLRPEEIIGELAEGTGLTEEELNEAYARTDELGLPDYATEGPAGYLFPDTYRFDPNMDALSVLKTMVTRYHQVAEEVDLENRASALDYGPNEIMAIASIIQAETGNKEDMPLISAVVHNRLAEGWPLEMDSTCFYELGTHGLALTEEQKTACKNAPGEYGTYGRVGLPVGPFVAPGKSAIEAALAPADVDYMFFALVNPETGETGFSTTLDEHNAMVAENQDEW</sequence>
<dbReference type="AlphaFoldDB" id="A0A7Y9X863"/>